<reference evidence="2" key="1">
    <citation type="journal article" date="2019" name="Int. J. Syst. Evol. Microbiol.">
        <title>The Global Catalogue of Microorganisms (GCM) 10K type strain sequencing project: providing services to taxonomists for standard genome sequencing and annotation.</title>
        <authorList>
            <consortium name="The Broad Institute Genomics Platform"/>
            <consortium name="The Broad Institute Genome Sequencing Center for Infectious Disease"/>
            <person name="Wu L."/>
            <person name="Ma J."/>
        </authorList>
    </citation>
    <scope>NUCLEOTIDE SEQUENCE [LARGE SCALE GENOMIC DNA]</scope>
    <source>
        <strain evidence="2">CGMCC 1.6375</strain>
    </source>
</reference>
<dbReference type="InterPro" id="IPR018669">
    <property type="entry name" value="Toxin_HigB"/>
</dbReference>
<organism evidence="1 2">
    <name type="scientific">Dyadobacter beijingensis</name>
    <dbReference type="NCBI Taxonomy" id="365489"/>
    <lineage>
        <taxon>Bacteria</taxon>
        <taxon>Pseudomonadati</taxon>
        <taxon>Bacteroidota</taxon>
        <taxon>Cytophagia</taxon>
        <taxon>Cytophagales</taxon>
        <taxon>Spirosomataceae</taxon>
        <taxon>Dyadobacter</taxon>
    </lineage>
</organism>
<evidence type="ECO:0000313" key="1">
    <source>
        <dbReference type="EMBL" id="GGM98030.1"/>
    </source>
</evidence>
<accession>A0ABQ2I1U1</accession>
<sequence length="113" mass="13837">MPLFRSIFVKNHAYYYMNVISFRKLKEFYEIHPDSKPYLTSWFKTVRKAEWKDFNSVRSDFRSADMIADSRIIFNVKGNRYRMVTRLSFEHRRIMIKWLGTHAEYNRINAKTI</sequence>
<evidence type="ECO:0000313" key="2">
    <source>
        <dbReference type="Proteomes" id="UP000632339"/>
    </source>
</evidence>
<dbReference type="Proteomes" id="UP000632339">
    <property type="component" value="Unassembled WGS sequence"/>
</dbReference>
<dbReference type="EMBL" id="BMLI01000002">
    <property type="protein sequence ID" value="GGM98030.1"/>
    <property type="molecule type" value="Genomic_DNA"/>
</dbReference>
<protein>
    <submittedName>
        <fullName evidence="1">Toxin RelE</fullName>
    </submittedName>
</protein>
<proteinExistence type="predicted"/>
<name>A0ABQ2I1U1_9BACT</name>
<gene>
    <name evidence="1" type="ORF">GCM10010967_34790</name>
</gene>
<keyword evidence="2" id="KW-1185">Reference proteome</keyword>
<dbReference type="Pfam" id="PF09907">
    <property type="entry name" value="HigB_toxin"/>
    <property type="match status" value="1"/>
</dbReference>
<comment type="caution">
    <text evidence="1">The sequence shown here is derived from an EMBL/GenBank/DDBJ whole genome shotgun (WGS) entry which is preliminary data.</text>
</comment>